<name>A0A5J5K1C7_9ACTN</name>
<protein>
    <submittedName>
        <fullName evidence="2">Uncharacterized protein</fullName>
    </submittedName>
</protein>
<sequence length="98" mass="10779">MLIRLPSNGGRLDPAEYQLRPGSTRMRDNVRDSSPARDLFTGMWASRGHPPALLHAEHLEGVAAKTVDALLTVPGVEWLLVSVAGDEPAPWPEQERFP</sequence>
<dbReference type="Proteomes" id="UP000327011">
    <property type="component" value="Unassembled WGS sequence"/>
</dbReference>
<evidence type="ECO:0000313" key="3">
    <source>
        <dbReference type="Proteomes" id="UP000327011"/>
    </source>
</evidence>
<dbReference type="AlphaFoldDB" id="A0A5J5K1C7"/>
<dbReference type="RefSeq" id="WP_150935190.1">
    <property type="nucleotide sequence ID" value="NZ_VYTZ01000007.1"/>
</dbReference>
<dbReference type="EMBL" id="VYTZ01000007">
    <property type="protein sequence ID" value="KAA9376837.1"/>
    <property type="molecule type" value="Genomic_DNA"/>
</dbReference>
<feature type="region of interest" description="Disordered" evidence="1">
    <location>
        <begin position="1"/>
        <end position="34"/>
    </location>
</feature>
<gene>
    <name evidence="2" type="ORF">F5972_20390</name>
</gene>
<reference evidence="2 3" key="1">
    <citation type="submission" date="2019-09" db="EMBL/GenBank/DDBJ databases">
        <title>Screening of Novel Bioactive Compounds from Soil-Associated.</title>
        <authorList>
            <person name="Gong X."/>
        </authorList>
    </citation>
    <scope>NUCLEOTIDE SEQUENCE [LARGE SCALE GENOMIC DNA]</scope>
    <source>
        <strain evidence="2 3">Gxj-6</strain>
    </source>
</reference>
<evidence type="ECO:0000313" key="2">
    <source>
        <dbReference type="EMBL" id="KAA9376837.1"/>
    </source>
</evidence>
<proteinExistence type="predicted"/>
<feature type="compositionally biased region" description="Basic and acidic residues" evidence="1">
    <location>
        <begin position="25"/>
        <end position="34"/>
    </location>
</feature>
<accession>A0A5J5K1C7</accession>
<evidence type="ECO:0000256" key="1">
    <source>
        <dbReference type="SAM" id="MobiDB-lite"/>
    </source>
</evidence>
<organism evidence="2 3">
    <name type="scientific">Microbispora cellulosiformans</name>
    <dbReference type="NCBI Taxonomy" id="2614688"/>
    <lineage>
        <taxon>Bacteria</taxon>
        <taxon>Bacillati</taxon>
        <taxon>Actinomycetota</taxon>
        <taxon>Actinomycetes</taxon>
        <taxon>Streptosporangiales</taxon>
        <taxon>Streptosporangiaceae</taxon>
        <taxon>Microbispora</taxon>
    </lineage>
</organism>
<comment type="caution">
    <text evidence="2">The sequence shown here is derived from an EMBL/GenBank/DDBJ whole genome shotgun (WGS) entry which is preliminary data.</text>
</comment>
<keyword evidence="3" id="KW-1185">Reference proteome</keyword>